<dbReference type="Proteomes" id="UP001165090">
    <property type="component" value="Unassembled WGS sequence"/>
</dbReference>
<keyword evidence="7" id="KW-1185">Reference proteome</keyword>
<dbReference type="InterPro" id="IPR013766">
    <property type="entry name" value="Thioredoxin_domain"/>
</dbReference>
<dbReference type="InterPro" id="IPR029760">
    <property type="entry name" value="GPX_CS"/>
</dbReference>
<dbReference type="EMBL" id="BSDZ01000080">
    <property type="protein sequence ID" value="GLI69232.1"/>
    <property type="molecule type" value="Genomic_DNA"/>
</dbReference>
<dbReference type="SUPFAM" id="SSF52833">
    <property type="entry name" value="Thioredoxin-like"/>
    <property type="match status" value="1"/>
</dbReference>
<gene>
    <name evidence="6" type="ORF">VaNZ11_013807</name>
</gene>
<keyword evidence="3 4" id="KW-0560">Oxidoreductase</keyword>
<dbReference type="PRINTS" id="PR01011">
    <property type="entry name" value="GLUTPROXDASE"/>
</dbReference>
<dbReference type="InterPro" id="IPR036249">
    <property type="entry name" value="Thioredoxin-like_sf"/>
</dbReference>
<organism evidence="6 7">
    <name type="scientific">Volvox africanus</name>
    <dbReference type="NCBI Taxonomy" id="51714"/>
    <lineage>
        <taxon>Eukaryota</taxon>
        <taxon>Viridiplantae</taxon>
        <taxon>Chlorophyta</taxon>
        <taxon>core chlorophytes</taxon>
        <taxon>Chlorophyceae</taxon>
        <taxon>CS clade</taxon>
        <taxon>Chlamydomonadales</taxon>
        <taxon>Volvocaceae</taxon>
        <taxon>Volvox</taxon>
    </lineage>
</organism>
<dbReference type="PANTHER" id="PTHR11592">
    <property type="entry name" value="GLUTATHIONE PEROXIDASE"/>
    <property type="match status" value="1"/>
</dbReference>
<dbReference type="PROSITE" id="PS51355">
    <property type="entry name" value="GLUTATHIONE_PEROXID_3"/>
    <property type="match status" value="1"/>
</dbReference>
<evidence type="ECO:0000313" key="6">
    <source>
        <dbReference type="EMBL" id="GLI69232.1"/>
    </source>
</evidence>
<dbReference type="InterPro" id="IPR000889">
    <property type="entry name" value="Glutathione_peroxidase"/>
</dbReference>
<feature type="non-terminal residue" evidence="6">
    <location>
        <position position="1"/>
    </location>
</feature>
<sequence length="207" mass="22522">FIYTTKMMLQSRSIHTRPAARVAARPARVYAVKAQALFGFGSAKTAELATSEFYDFTVKDIDGKEFKLSTLKGKAVLVVNLASQCGFTPQYSELQGLYAKFGKQGFTVLGFPCNQFGAQEPGSNQSIKSFARSNYGVTFPLMSKVDVNGPGAEPLFNWLKAQKGGLMGDDIKWNFSKFLVDKEGAVVGRYASTASPSSLEADIRKAL</sequence>
<comment type="similarity">
    <text evidence="1 4">Belongs to the glutathione peroxidase family.</text>
</comment>
<evidence type="ECO:0000256" key="1">
    <source>
        <dbReference type="ARBA" id="ARBA00006926"/>
    </source>
</evidence>
<dbReference type="PROSITE" id="PS51352">
    <property type="entry name" value="THIOREDOXIN_2"/>
    <property type="match status" value="1"/>
</dbReference>
<accession>A0ABQ5SIQ5</accession>
<comment type="caution">
    <text evidence="6">The sequence shown here is derived from an EMBL/GenBank/DDBJ whole genome shotgun (WGS) entry which is preliminary data.</text>
</comment>
<dbReference type="PIRSF" id="PIRSF000303">
    <property type="entry name" value="Glutathion_perox"/>
    <property type="match status" value="1"/>
</dbReference>
<dbReference type="PROSITE" id="PS00763">
    <property type="entry name" value="GLUTATHIONE_PEROXID_2"/>
    <property type="match status" value="1"/>
</dbReference>
<name>A0ABQ5SIQ5_9CHLO</name>
<protein>
    <recommendedName>
        <fullName evidence="4">Glutathione peroxidase</fullName>
    </recommendedName>
</protein>
<keyword evidence="2 4" id="KW-0575">Peroxidase</keyword>
<dbReference type="Gene3D" id="3.40.30.10">
    <property type="entry name" value="Glutaredoxin"/>
    <property type="match status" value="1"/>
</dbReference>
<evidence type="ECO:0000256" key="2">
    <source>
        <dbReference type="ARBA" id="ARBA00022559"/>
    </source>
</evidence>
<evidence type="ECO:0000256" key="4">
    <source>
        <dbReference type="RuleBase" id="RU000499"/>
    </source>
</evidence>
<evidence type="ECO:0000313" key="7">
    <source>
        <dbReference type="Proteomes" id="UP001165090"/>
    </source>
</evidence>
<evidence type="ECO:0000256" key="3">
    <source>
        <dbReference type="ARBA" id="ARBA00023002"/>
    </source>
</evidence>
<reference evidence="6 7" key="1">
    <citation type="journal article" date="2023" name="IScience">
        <title>Expanded male sex-determining region conserved during the evolution of homothallism in the green alga Volvox.</title>
        <authorList>
            <person name="Yamamoto K."/>
            <person name="Matsuzaki R."/>
            <person name="Mahakham W."/>
            <person name="Heman W."/>
            <person name="Sekimoto H."/>
            <person name="Kawachi M."/>
            <person name="Minakuchi Y."/>
            <person name="Toyoda A."/>
            <person name="Nozaki H."/>
        </authorList>
    </citation>
    <scope>NUCLEOTIDE SEQUENCE [LARGE SCALE GENOMIC DNA]</scope>
    <source>
        <strain evidence="6 7">NIES-4468</strain>
    </source>
</reference>
<dbReference type="Pfam" id="PF00255">
    <property type="entry name" value="GSHPx"/>
    <property type="match status" value="1"/>
</dbReference>
<dbReference type="CDD" id="cd00340">
    <property type="entry name" value="GSH_Peroxidase"/>
    <property type="match status" value="1"/>
</dbReference>
<dbReference type="PANTHER" id="PTHR11592:SF78">
    <property type="entry name" value="GLUTATHIONE PEROXIDASE"/>
    <property type="match status" value="1"/>
</dbReference>
<feature type="domain" description="Thioredoxin" evidence="5">
    <location>
        <begin position="47"/>
        <end position="207"/>
    </location>
</feature>
<evidence type="ECO:0000259" key="5">
    <source>
        <dbReference type="PROSITE" id="PS51352"/>
    </source>
</evidence>
<proteinExistence type="inferred from homology"/>